<sequence>TNSNRVSEKLIKLDDIGNRTIYSSSKRIVSHSKMPVAERIGRRNCIPVIYCKGTHYEVGFDVGRTFSRLIHSLLAASKPLNEVYLPLYETPEGKDIYNKTLACVKENFPQYVREIEGTADGACVPFHKLFLLHMDDILPNALNKKGSDSTNGCTTVCCNYPGQEILGHTEDAFSEYLNHIYFVSAHIIESSPQGRWSVREERFTSLCYAGHLPGFTMSYNHHGMIFSVNILSAKTLVAGKTPRFFLTRALLSAENMVQAQQILHDTDCGAAEGVSVNMTFLNQDGDRLFHNAEVGPALSTKESPLNILTASPGEHLFHCNKYLRLKIPEVGGMISQSSDERLRTMNQLPFKCKQDVINMLGDQSGKDFTVFRESGDEDFVKTIAVGIFDCVARTWSLYTDNPKSNPPIVVLPLILKERNKATA</sequence>
<dbReference type="Gene3D" id="3.60.60.10">
    <property type="entry name" value="Penicillin V Acylase, Chain A"/>
    <property type="match status" value="1"/>
</dbReference>
<evidence type="ECO:0000313" key="2">
    <source>
        <dbReference type="EMBL" id="JAS11959.1"/>
    </source>
</evidence>
<evidence type="ECO:0000313" key="3">
    <source>
        <dbReference type="EMBL" id="JAS24031.1"/>
    </source>
</evidence>
<dbReference type="Gene3D" id="1.10.10.2120">
    <property type="match status" value="1"/>
</dbReference>
<feature type="domain" description="Peptidase C45 hydrolase" evidence="1">
    <location>
        <begin position="161"/>
        <end position="403"/>
    </location>
</feature>
<dbReference type="NCBIfam" id="NF040521">
    <property type="entry name" value="C45_proenzyme"/>
    <property type="match status" value="1"/>
</dbReference>
<dbReference type="AlphaFoldDB" id="A0A1B6CEX5"/>
<proteinExistence type="predicted"/>
<name>A0A1B6CEX5_9HEMI</name>
<accession>A0A1B6CEX5</accession>
<dbReference type="Pfam" id="PF03417">
    <property type="entry name" value="AAT"/>
    <property type="match status" value="1"/>
</dbReference>
<dbReference type="InterPro" id="IPR005079">
    <property type="entry name" value="Peptidase_C45_hydrolase"/>
</dbReference>
<reference evidence="2" key="1">
    <citation type="submission" date="2015-12" db="EMBL/GenBank/DDBJ databases">
        <title>De novo transcriptome assembly of four potential Pierce s Disease insect vectors from Arizona vineyards.</title>
        <authorList>
            <person name="Tassone E.E."/>
        </authorList>
    </citation>
    <scope>NUCLEOTIDE SEQUENCE</scope>
</reference>
<gene>
    <name evidence="2" type="ORF">g.14381</name>
    <name evidence="3" type="ORF">g.14383</name>
</gene>
<dbReference type="PANTHER" id="PTHR34180">
    <property type="entry name" value="PEPTIDASE C45"/>
    <property type="match status" value="1"/>
</dbReference>
<dbReference type="InterPro" id="IPR047794">
    <property type="entry name" value="C45_proenzyme-like"/>
</dbReference>
<evidence type="ECO:0000259" key="1">
    <source>
        <dbReference type="Pfam" id="PF03417"/>
    </source>
</evidence>
<protein>
    <recommendedName>
        <fullName evidence="1">Peptidase C45 hydrolase domain-containing protein</fullName>
    </recommendedName>
</protein>
<dbReference type="PANTHER" id="PTHR34180:SF1">
    <property type="entry name" value="BETA-ALANYL-DOPAMINE_CARCININE HYDROLASE"/>
    <property type="match status" value="1"/>
</dbReference>
<organism evidence="2">
    <name type="scientific">Clastoptera arizonana</name>
    <name type="common">Arizona spittle bug</name>
    <dbReference type="NCBI Taxonomy" id="38151"/>
    <lineage>
        <taxon>Eukaryota</taxon>
        <taxon>Metazoa</taxon>
        <taxon>Ecdysozoa</taxon>
        <taxon>Arthropoda</taxon>
        <taxon>Hexapoda</taxon>
        <taxon>Insecta</taxon>
        <taxon>Pterygota</taxon>
        <taxon>Neoptera</taxon>
        <taxon>Paraneoptera</taxon>
        <taxon>Hemiptera</taxon>
        <taxon>Auchenorrhyncha</taxon>
        <taxon>Cercopoidea</taxon>
        <taxon>Clastopteridae</taxon>
        <taxon>Clastoptera</taxon>
    </lineage>
</organism>
<dbReference type="EMBL" id="GEDC01013267">
    <property type="protein sequence ID" value="JAS24031.1"/>
    <property type="molecule type" value="Transcribed_RNA"/>
</dbReference>
<feature type="non-terminal residue" evidence="2">
    <location>
        <position position="1"/>
    </location>
</feature>
<dbReference type="EMBL" id="GEDC01025339">
    <property type="protein sequence ID" value="JAS11959.1"/>
    <property type="molecule type" value="Transcribed_RNA"/>
</dbReference>
<dbReference type="InterPro" id="IPR047801">
    <property type="entry name" value="Peptidase_C45"/>
</dbReference>